<dbReference type="GO" id="GO:0030245">
    <property type="term" value="P:cellulose catabolic process"/>
    <property type="evidence" value="ECO:0007669"/>
    <property type="project" value="UniProtKB-KW"/>
</dbReference>
<proteinExistence type="inferred from homology"/>
<dbReference type="SUPFAM" id="SSF48208">
    <property type="entry name" value="Six-hairpin glycosidases"/>
    <property type="match status" value="1"/>
</dbReference>
<protein>
    <recommendedName>
        <fullName evidence="9">Endoglucanase</fullName>
        <ecNumber evidence="9">3.2.1.4</ecNumber>
    </recommendedName>
</protein>
<evidence type="ECO:0000256" key="1">
    <source>
        <dbReference type="ARBA" id="ARBA00000966"/>
    </source>
</evidence>
<keyword evidence="3 8" id="KW-0378">Hydrolase</keyword>
<evidence type="ECO:0000259" key="10">
    <source>
        <dbReference type="Pfam" id="PF00759"/>
    </source>
</evidence>
<dbReference type="FunFam" id="1.50.10.10:FF:000020">
    <property type="entry name" value="Endoglucanase"/>
    <property type="match status" value="1"/>
</dbReference>
<feature type="non-terminal residue" evidence="11">
    <location>
        <position position="1"/>
    </location>
</feature>
<evidence type="ECO:0000313" key="12">
    <source>
        <dbReference type="Proteomes" id="UP001445076"/>
    </source>
</evidence>
<feature type="active site" evidence="8">
    <location>
        <position position="564"/>
    </location>
</feature>
<evidence type="ECO:0000256" key="7">
    <source>
        <dbReference type="ARBA" id="ARBA00023326"/>
    </source>
</evidence>
<evidence type="ECO:0000256" key="3">
    <source>
        <dbReference type="ARBA" id="ARBA00022801"/>
    </source>
</evidence>
<organism evidence="11 12">
    <name type="scientific">Cherax quadricarinatus</name>
    <name type="common">Australian red claw crayfish</name>
    <dbReference type="NCBI Taxonomy" id="27406"/>
    <lineage>
        <taxon>Eukaryota</taxon>
        <taxon>Metazoa</taxon>
        <taxon>Ecdysozoa</taxon>
        <taxon>Arthropoda</taxon>
        <taxon>Crustacea</taxon>
        <taxon>Multicrustacea</taxon>
        <taxon>Malacostraca</taxon>
        <taxon>Eumalacostraca</taxon>
        <taxon>Eucarida</taxon>
        <taxon>Decapoda</taxon>
        <taxon>Pleocyemata</taxon>
        <taxon>Astacidea</taxon>
        <taxon>Parastacoidea</taxon>
        <taxon>Parastacidae</taxon>
        <taxon>Cherax</taxon>
    </lineage>
</organism>
<dbReference type="GO" id="GO:0008810">
    <property type="term" value="F:cellulase activity"/>
    <property type="evidence" value="ECO:0007669"/>
    <property type="project" value="UniProtKB-EC"/>
</dbReference>
<evidence type="ECO:0000256" key="2">
    <source>
        <dbReference type="ARBA" id="ARBA00007072"/>
    </source>
</evidence>
<dbReference type="Proteomes" id="UP001445076">
    <property type="component" value="Unassembled WGS sequence"/>
</dbReference>
<comment type="caution">
    <text evidence="11">The sequence shown here is derived from an EMBL/GenBank/DDBJ whole genome shotgun (WGS) entry which is preliminary data.</text>
</comment>
<gene>
    <name evidence="11" type="ORF">OTU49_015716</name>
</gene>
<accession>A0AAW0YFZ0</accession>
<feature type="active site" evidence="8">
    <location>
        <position position="573"/>
    </location>
</feature>
<dbReference type="InterPro" id="IPR008928">
    <property type="entry name" value="6-hairpin_glycosidase_sf"/>
</dbReference>
<evidence type="ECO:0000313" key="11">
    <source>
        <dbReference type="EMBL" id="KAK8749174.1"/>
    </source>
</evidence>
<keyword evidence="4 9" id="KW-0136">Cellulose degradation</keyword>
<dbReference type="PANTHER" id="PTHR22298">
    <property type="entry name" value="ENDO-1,4-BETA-GLUCANASE"/>
    <property type="match status" value="1"/>
</dbReference>
<evidence type="ECO:0000256" key="5">
    <source>
        <dbReference type="ARBA" id="ARBA00023277"/>
    </source>
</evidence>
<dbReference type="PROSITE" id="PS00698">
    <property type="entry name" value="GH9_3"/>
    <property type="match status" value="1"/>
</dbReference>
<dbReference type="Gene3D" id="1.50.10.10">
    <property type="match status" value="1"/>
</dbReference>
<keyword evidence="5 8" id="KW-0119">Carbohydrate metabolism</keyword>
<keyword evidence="12" id="KW-1185">Reference proteome</keyword>
<evidence type="ECO:0000256" key="4">
    <source>
        <dbReference type="ARBA" id="ARBA00023001"/>
    </source>
</evidence>
<evidence type="ECO:0000256" key="9">
    <source>
        <dbReference type="RuleBase" id="RU361166"/>
    </source>
</evidence>
<comment type="catalytic activity">
    <reaction evidence="1 9">
        <text>Endohydrolysis of (1-&gt;4)-beta-D-glucosidic linkages in cellulose, lichenin and cereal beta-D-glucans.</text>
        <dbReference type="EC" id="3.2.1.4"/>
    </reaction>
</comment>
<dbReference type="InterPro" id="IPR033126">
    <property type="entry name" value="Glyco_hydro_9_Asp/Glu_AS"/>
</dbReference>
<keyword evidence="9" id="KW-0732">Signal</keyword>
<keyword evidence="7 8" id="KW-0624">Polysaccharide degradation</keyword>
<comment type="similarity">
    <text evidence="2 8 9">Belongs to the glycosyl hydrolase 9 (cellulase E) family.</text>
</comment>
<evidence type="ECO:0000256" key="8">
    <source>
        <dbReference type="PROSITE-ProRule" id="PRU10060"/>
    </source>
</evidence>
<dbReference type="EMBL" id="JARKIK010000010">
    <property type="protein sequence ID" value="KAK8749174.1"/>
    <property type="molecule type" value="Genomic_DNA"/>
</dbReference>
<feature type="chain" id="PRO_5043087490" description="Endoglucanase" evidence="9">
    <location>
        <begin position="33"/>
        <end position="593"/>
    </location>
</feature>
<keyword evidence="6 8" id="KW-0326">Glycosidase</keyword>
<dbReference type="Pfam" id="PF00759">
    <property type="entry name" value="Glyco_hydro_9"/>
    <property type="match status" value="1"/>
</dbReference>
<dbReference type="AlphaFoldDB" id="A0AAW0YFZ0"/>
<name>A0AAW0YFZ0_CHEQU</name>
<dbReference type="InterPro" id="IPR001701">
    <property type="entry name" value="Glyco_hydro_9"/>
</dbReference>
<reference evidence="11 12" key="1">
    <citation type="journal article" date="2024" name="BMC Genomics">
        <title>Genome assembly of redclaw crayfish (Cherax quadricarinatus) provides insights into its immune adaptation and hypoxia tolerance.</title>
        <authorList>
            <person name="Liu Z."/>
            <person name="Zheng J."/>
            <person name="Li H."/>
            <person name="Fang K."/>
            <person name="Wang S."/>
            <person name="He J."/>
            <person name="Zhou D."/>
            <person name="Weng S."/>
            <person name="Chi M."/>
            <person name="Gu Z."/>
            <person name="He J."/>
            <person name="Li F."/>
            <person name="Wang M."/>
        </authorList>
    </citation>
    <scope>NUCLEOTIDE SEQUENCE [LARGE SCALE GENOMIC DNA]</scope>
    <source>
        <strain evidence="11">ZL_2023a</strain>
    </source>
</reference>
<feature type="signal peptide" evidence="9">
    <location>
        <begin position="1"/>
        <end position="32"/>
    </location>
</feature>
<feature type="domain" description="Glycoside hydrolase family 9" evidence="10">
    <location>
        <begin position="159"/>
        <end position="586"/>
    </location>
</feature>
<dbReference type="InterPro" id="IPR012341">
    <property type="entry name" value="6hp_glycosidase-like_sf"/>
</dbReference>
<sequence length="593" mass="65306">SVSQAEDMLRVLVQTLLLGVASLTLLYTGVEAQMCETISMITETPNSYDANFTAQTLIPLVDGVDCIITFDSPPDSITFWDGSLEKIDDTHYRFYNDRFYETGVIIQPFHFKVSYTDVKPNIVGIDLNGQDVCDGTLQWTTETPFINTCEPTGMGKYDYAQVLCMSFLFYEAQRSGHLPDDQRVTPWRWDSALGDGSDVGHDLTGGYYDAGDHVKFGFPMAYTATVLAWGLIDFAEGYEKAGQTEYGRAAVKWATDYFLKAHTAEYEFYGQVGAGQVDHSFWGRPEDMHMERPSMKIDKSAPGSDLACETAAALAAASIVFKEVDSAYSAELLDVAKELYAFGDEYRLEYHLSITDATDFYRSWSGYGDELLWGALWLYRATEDATYLTKAQAAWDEFTLGQGALQFSWDDKKAGAYALGSLVDPSSTMYEEALKAFLSYLKTEAQYTPGGLVYLDAWGSNRHAANVAFISLFAAKYGDQADAAANTEWATGQLGYILGDFGHSFVVGYGVDPPTRPHHRSSSCPIPPQSCLKDSWGQIQPGPNPHTLYGALVGGPDSGDGYTDVRTDYQHNEVACDYNAAFSGALAAMVEIS</sequence>
<evidence type="ECO:0000256" key="6">
    <source>
        <dbReference type="ARBA" id="ARBA00023295"/>
    </source>
</evidence>
<dbReference type="EC" id="3.2.1.4" evidence="9"/>